<dbReference type="Gene3D" id="1.25.40.20">
    <property type="entry name" value="Ankyrin repeat-containing domain"/>
    <property type="match status" value="1"/>
</dbReference>
<dbReference type="InterPro" id="IPR036770">
    <property type="entry name" value="Ankyrin_rpt-contain_sf"/>
</dbReference>
<organism evidence="1 2">
    <name type="scientific">Linderina pennispora</name>
    <dbReference type="NCBI Taxonomy" id="61395"/>
    <lineage>
        <taxon>Eukaryota</taxon>
        <taxon>Fungi</taxon>
        <taxon>Fungi incertae sedis</taxon>
        <taxon>Zoopagomycota</taxon>
        <taxon>Kickxellomycotina</taxon>
        <taxon>Kickxellomycetes</taxon>
        <taxon>Kickxellales</taxon>
        <taxon>Kickxellaceae</taxon>
        <taxon>Linderina</taxon>
    </lineage>
</organism>
<dbReference type="GeneID" id="63808203"/>
<keyword evidence="2" id="KW-1185">Reference proteome</keyword>
<sequence length="122" mass="13581">MPAQLSAKDSEIRSTYSKSQINQATLVTSVRRSPESRRTLLRACMRNDLGTFLSQLRSLSEQTTANVRASNQITPLIIACRYNSTSIVGWICQNDKAALECQGRKHWRCLIVALKSAAEHSA</sequence>
<protein>
    <recommendedName>
        <fullName evidence="3">Ankyrin</fullName>
    </recommendedName>
</protein>
<reference evidence="1 2" key="1">
    <citation type="submission" date="2016-07" db="EMBL/GenBank/DDBJ databases">
        <title>Pervasive Adenine N6-methylation of Active Genes in Fungi.</title>
        <authorList>
            <consortium name="DOE Joint Genome Institute"/>
            <person name="Mondo S.J."/>
            <person name="Dannebaum R.O."/>
            <person name="Kuo R.C."/>
            <person name="Labutti K."/>
            <person name="Haridas S."/>
            <person name="Kuo A."/>
            <person name="Salamov A."/>
            <person name="Ahrendt S.R."/>
            <person name="Lipzen A."/>
            <person name="Sullivan W."/>
            <person name="Andreopoulos W.B."/>
            <person name="Clum A."/>
            <person name="Lindquist E."/>
            <person name="Daum C."/>
            <person name="Ramamoorthy G.K."/>
            <person name="Gryganskyi A."/>
            <person name="Culley D."/>
            <person name="Magnuson J.K."/>
            <person name="James T.Y."/>
            <person name="O'Malley M.A."/>
            <person name="Stajich J.E."/>
            <person name="Spatafora J.W."/>
            <person name="Visel A."/>
            <person name="Grigoriev I.V."/>
        </authorList>
    </citation>
    <scope>NUCLEOTIDE SEQUENCE [LARGE SCALE GENOMIC DNA]</scope>
    <source>
        <strain evidence="1 2">ATCC 12442</strain>
    </source>
</reference>
<dbReference type="EMBL" id="MCFD01000010">
    <property type="protein sequence ID" value="ORX68394.1"/>
    <property type="molecule type" value="Genomic_DNA"/>
</dbReference>
<dbReference type="OrthoDB" id="370884at2759"/>
<evidence type="ECO:0008006" key="3">
    <source>
        <dbReference type="Google" id="ProtNLM"/>
    </source>
</evidence>
<proteinExistence type="predicted"/>
<evidence type="ECO:0000313" key="2">
    <source>
        <dbReference type="Proteomes" id="UP000193922"/>
    </source>
</evidence>
<dbReference type="SUPFAM" id="SSF48403">
    <property type="entry name" value="Ankyrin repeat"/>
    <property type="match status" value="1"/>
</dbReference>
<comment type="caution">
    <text evidence="1">The sequence shown here is derived from an EMBL/GenBank/DDBJ whole genome shotgun (WGS) entry which is preliminary data.</text>
</comment>
<accession>A0A1Y1W596</accession>
<gene>
    <name evidence="1" type="ORF">DL89DRAFT_33045</name>
</gene>
<dbReference type="Proteomes" id="UP000193922">
    <property type="component" value="Unassembled WGS sequence"/>
</dbReference>
<name>A0A1Y1W596_9FUNG</name>
<dbReference type="AlphaFoldDB" id="A0A1Y1W596"/>
<dbReference type="RefSeq" id="XP_040742208.1">
    <property type="nucleotide sequence ID" value="XM_040891555.1"/>
</dbReference>
<evidence type="ECO:0000313" key="1">
    <source>
        <dbReference type="EMBL" id="ORX68394.1"/>
    </source>
</evidence>